<keyword evidence="2 6" id="KW-0238">DNA-binding</keyword>
<feature type="domain" description="HTH luxR-type" evidence="4">
    <location>
        <begin position="131"/>
        <end position="195"/>
    </location>
</feature>
<dbReference type="GO" id="GO:0006355">
    <property type="term" value="P:regulation of DNA-templated transcription"/>
    <property type="evidence" value="ECO:0007669"/>
    <property type="project" value="InterPro"/>
</dbReference>
<evidence type="ECO:0000256" key="3">
    <source>
        <dbReference type="PROSITE-ProRule" id="PRU00169"/>
    </source>
</evidence>
<dbReference type="InterPro" id="IPR011006">
    <property type="entry name" value="CheY-like_superfamily"/>
</dbReference>
<dbReference type="SMART" id="SM00421">
    <property type="entry name" value="HTH_LUXR"/>
    <property type="match status" value="1"/>
</dbReference>
<dbReference type="PANTHER" id="PTHR43214">
    <property type="entry name" value="TWO-COMPONENT RESPONSE REGULATOR"/>
    <property type="match status" value="1"/>
</dbReference>
<dbReference type="Gene3D" id="3.40.50.2300">
    <property type="match status" value="1"/>
</dbReference>
<dbReference type="PANTHER" id="PTHR43214:SF43">
    <property type="entry name" value="TWO-COMPONENT RESPONSE REGULATOR"/>
    <property type="match status" value="1"/>
</dbReference>
<evidence type="ECO:0000259" key="4">
    <source>
        <dbReference type="PROSITE" id="PS50043"/>
    </source>
</evidence>
<dbReference type="GO" id="GO:0003677">
    <property type="term" value="F:DNA binding"/>
    <property type="evidence" value="ECO:0007669"/>
    <property type="project" value="UniProtKB-KW"/>
</dbReference>
<evidence type="ECO:0000256" key="1">
    <source>
        <dbReference type="ARBA" id="ARBA00022553"/>
    </source>
</evidence>
<evidence type="ECO:0000313" key="6">
    <source>
        <dbReference type="EMBL" id="GEM90123.1"/>
    </source>
</evidence>
<dbReference type="SUPFAM" id="SSF46894">
    <property type="entry name" value="C-terminal effector domain of the bipartite response regulators"/>
    <property type="match status" value="1"/>
</dbReference>
<dbReference type="SMART" id="SM00448">
    <property type="entry name" value="REC"/>
    <property type="match status" value="1"/>
</dbReference>
<dbReference type="Proteomes" id="UP000321827">
    <property type="component" value="Unassembled WGS sequence"/>
</dbReference>
<dbReference type="CDD" id="cd17535">
    <property type="entry name" value="REC_NarL-like"/>
    <property type="match status" value="1"/>
</dbReference>
<evidence type="ECO:0000256" key="2">
    <source>
        <dbReference type="ARBA" id="ARBA00023125"/>
    </source>
</evidence>
<dbReference type="InterPro" id="IPR000792">
    <property type="entry name" value="Tscrpt_reg_LuxR_C"/>
</dbReference>
<evidence type="ECO:0000313" key="7">
    <source>
        <dbReference type="Proteomes" id="UP000321827"/>
    </source>
</evidence>
<dbReference type="InterPro" id="IPR039420">
    <property type="entry name" value="WalR-like"/>
</dbReference>
<comment type="caution">
    <text evidence="6">The sequence shown here is derived from an EMBL/GenBank/DDBJ whole genome shotgun (WGS) entry which is preliminary data.</text>
</comment>
<evidence type="ECO:0000259" key="5">
    <source>
        <dbReference type="PROSITE" id="PS50110"/>
    </source>
</evidence>
<dbReference type="AlphaFoldDB" id="A0A511RKF1"/>
<dbReference type="PRINTS" id="PR00038">
    <property type="entry name" value="HTHLUXR"/>
</dbReference>
<dbReference type="PROSITE" id="PS50043">
    <property type="entry name" value="HTH_LUXR_2"/>
    <property type="match status" value="1"/>
</dbReference>
<reference evidence="6 7" key="1">
    <citation type="submission" date="2019-07" db="EMBL/GenBank/DDBJ databases">
        <title>Whole genome shotgun sequence of Oceanithermus desulfurans NBRC 100063.</title>
        <authorList>
            <person name="Hosoyama A."/>
            <person name="Uohara A."/>
            <person name="Ohji S."/>
            <person name="Ichikawa N."/>
        </authorList>
    </citation>
    <scope>NUCLEOTIDE SEQUENCE [LARGE SCALE GENOMIC DNA]</scope>
    <source>
        <strain evidence="6 7">NBRC 100063</strain>
    </source>
</reference>
<dbReference type="CDD" id="cd06170">
    <property type="entry name" value="LuxR_C_like"/>
    <property type="match status" value="1"/>
</dbReference>
<name>A0A511RKF1_9DEIN</name>
<feature type="modified residue" description="4-aspartylphosphate" evidence="3">
    <location>
        <position position="50"/>
    </location>
</feature>
<dbReference type="PROSITE" id="PS50110">
    <property type="entry name" value="RESPONSE_REGULATORY"/>
    <property type="match status" value="1"/>
</dbReference>
<dbReference type="InterPro" id="IPR058245">
    <property type="entry name" value="NreC/VraR/RcsB-like_REC"/>
</dbReference>
<dbReference type="Pfam" id="PF00196">
    <property type="entry name" value="GerE"/>
    <property type="match status" value="1"/>
</dbReference>
<sequence>MQVALIEDHAVVRTGLRLLLEANGHAVVGDFSRAEDALASPLRPDVYVLDLNLPGVGGLEALPQLARRARVLVLSMHEEPAYVSESFKRGASGFLSKRAADVALLDALSALERGERYLHPELAARLAGYVAEPGPEVLSRRERAVVAGLARGLELKEVAAALGISPKTAATYKARALAKLGIKRAEIARWAREHGLLQDPTS</sequence>
<dbReference type="SUPFAM" id="SSF52172">
    <property type="entry name" value="CheY-like"/>
    <property type="match status" value="1"/>
</dbReference>
<dbReference type="Pfam" id="PF00072">
    <property type="entry name" value="Response_reg"/>
    <property type="match status" value="1"/>
</dbReference>
<dbReference type="InterPro" id="IPR001789">
    <property type="entry name" value="Sig_transdc_resp-reg_receiver"/>
</dbReference>
<keyword evidence="1 3" id="KW-0597">Phosphoprotein</keyword>
<proteinExistence type="predicted"/>
<dbReference type="EMBL" id="BJXN01000010">
    <property type="protein sequence ID" value="GEM90123.1"/>
    <property type="molecule type" value="Genomic_DNA"/>
</dbReference>
<gene>
    <name evidence="6" type="primary">uhpA</name>
    <name evidence="6" type="ORF">ODE01S_15570</name>
</gene>
<protein>
    <submittedName>
        <fullName evidence="6">DNA-binding response regulator</fullName>
    </submittedName>
</protein>
<feature type="domain" description="Response regulatory" evidence="5">
    <location>
        <begin position="2"/>
        <end position="112"/>
    </location>
</feature>
<dbReference type="InterPro" id="IPR016032">
    <property type="entry name" value="Sig_transdc_resp-reg_C-effctor"/>
</dbReference>
<organism evidence="6 7">
    <name type="scientific">Oceanithermus desulfurans NBRC 100063</name>
    <dbReference type="NCBI Taxonomy" id="1227550"/>
    <lineage>
        <taxon>Bacteria</taxon>
        <taxon>Thermotogati</taxon>
        <taxon>Deinococcota</taxon>
        <taxon>Deinococci</taxon>
        <taxon>Thermales</taxon>
        <taxon>Thermaceae</taxon>
        <taxon>Oceanithermus</taxon>
    </lineage>
</organism>
<accession>A0A511RKF1</accession>
<dbReference type="OrthoDB" id="9814495at2"/>
<dbReference type="GO" id="GO:0000160">
    <property type="term" value="P:phosphorelay signal transduction system"/>
    <property type="evidence" value="ECO:0007669"/>
    <property type="project" value="InterPro"/>
</dbReference>